<dbReference type="Proteomes" id="UP000238701">
    <property type="component" value="Unassembled WGS sequence"/>
</dbReference>
<dbReference type="EMBL" id="OMOD01000190">
    <property type="protein sequence ID" value="SPF49464.1"/>
    <property type="molecule type" value="Genomic_DNA"/>
</dbReference>
<evidence type="ECO:0000313" key="2">
    <source>
        <dbReference type="Proteomes" id="UP000238701"/>
    </source>
</evidence>
<dbReference type="AlphaFoldDB" id="A0A2U3LC00"/>
<name>A0A2U3LC00_9BACT</name>
<reference evidence="2" key="1">
    <citation type="submission" date="2018-02" db="EMBL/GenBank/DDBJ databases">
        <authorList>
            <person name="Hausmann B."/>
        </authorList>
    </citation>
    <scope>NUCLEOTIDE SEQUENCE [LARGE SCALE GENOMIC DNA]</scope>
    <source>
        <strain evidence="2">Peat soil MAG SbA1</strain>
    </source>
</reference>
<organism evidence="1 2">
    <name type="scientific">Candidatus Sulfotelmatobacter kueseliae</name>
    <dbReference type="NCBI Taxonomy" id="2042962"/>
    <lineage>
        <taxon>Bacteria</taxon>
        <taxon>Pseudomonadati</taxon>
        <taxon>Acidobacteriota</taxon>
        <taxon>Terriglobia</taxon>
        <taxon>Terriglobales</taxon>
        <taxon>Candidatus Korobacteraceae</taxon>
        <taxon>Candidatus Sulfotelmatobacter</taxon>
    </lineage>
</organism>
<protein>
    <submittedName>
        <fullName evidence="1">Uncharacterized protein</fullName>
    </submittedName>
</protein>
<gene>
    <name evidence="1" type="ORF">SBA1_910012</name>
</gene>
<evidence type="ECO:0000313" key="1">
    <source>
        <dbReference type="EMBL" id="SPF49464.1"/>
    </source>
</evidence>
<proteinExistence type="predicted"/>
<sequence>MANFSTRIKPPVGLKPVNICRRFSPDSCYNETSFQSI</sequence>
<accession>A0A2U3LC00</accession>